<dbReference type="Pfam" id="PF00753">
    <property type="entry name" value="Lactamase_B"/>
    <property type="match status" value="1"/>
</dbReference>
<protein>
    <submittedName>
        <fullName evidence="6">MBL fold metallo-hydrolase</fullName>
    </submittedName>
</protein>
<dbReference type="Proteomes" id="UP000197003">
    <property type="component" value="Chromosome"/>
</dbReference>
<sequence>MSQTTIQIENKKLKIGPYEVCPIPTGLFGLDGGAMFGTVPKVLWERSNPPDEKNRISMEARGLLLKSPGCNILIDTGNGGDFVAKYGDKMGSKFADLFNIQSDGPSLLKSLQFHGLKPEDIHHVILTHLHFDHAGGATTEKNGKLVPTFPNAKYWVQKGNLETASHPNVREKASYYAANFQPLIDAGVLNVMDGAKDNFLPGISAIISNGHTLAQQVVKVTDGTTTLLYCGDMVPTSTHVKLPWVMGYDLHPLTLIEEKQKYLGEAADQSWYLFFEHDPYCDAAQIERQGNDFAVKNRFWL</sequence>
<dbReference type="InterPro" id="IPR001279">
    <property type="entry name" value="Metallo-B-lactamas"/>
</dbReference>
<dbReference type="CDD" id="cd16281">
    <property type="entry name" value="metallo-hydrolase-like_MBL-fold"/>
    <property type="match status" value="1"/>
</dbReference>
<evidence type="ECO:0000313" key="6">
    <source>
        <dbReference type="EMBL" id="ASD62929.1"/>
    </source>
</evidence>
<keyword evidence="4" id="KW-0862">Zinc</keyword>
<evidence type="ECO:0000256" key="1">
    <source>
        <dbReference type="ARBA" id="ARBA00007749"/>
    </source>
</evidence>
<evidence type="ECO:0000259" key="5">
    <source>
        <dbReference type="SMART" id="SM00849"/>
    </source>
</evidence>
<dbReference type="GO" id="GO:0046872">
    <property type="term" value="F:metal ion binding"/>
    <property type="evidence" value="ECO:0007669"/>
    <property type="project" value="UniProtKB-KW"/>
</dbReference>
<evidence type="ECO:0000256" key="3">
    <source>
        <dbReference type="ARBA" id="ARBA00022801"/>
    </source>
</evidence>
<evidence type="ECO:0000313" key="7">
    <source>
        <dbReference type="Proteomes" id="UP000197003"/>
    </source>
</evidence>
<proteinExistence type="inferred from homology"/>
<dbReference type="RefSeq" id="WP_088564519.1">
    <property type="nucleotide sequence ID" value="NZ_CP020946.1"/>
</dbReference>
<accession>A0A1Z3N653</accession>
<dbReference type="OrthoDB" id="5289787at2"/>
<dbReference type="GO" id="GO:0016787">
    <property type="term" value="F:hydrolase activity"/>
    <property type="evidence" value="ECO:0007669"/>
    <property type="project" value="UniProtKB-KW"/>
</dbReference>
<organism evidence="6 7">
    <name type="scientific">Bdellovibrio bacteriovorus</name>
    <dbReference type="NCBI Taxonomy" id="959"/>
    <lineage>
        <taxon>Bacteria</taxon>
        <taxon>Pseudomonadati</taxon>
        <taxon>Bdellovibrionota</taxon>
        <taxon>Bdellovibrionia</taxon>
        <taxon>Bdellovibrionales</taxon>
        <taxon>Pseudobdellovibrionaceae</taxon>
        <taxon>Bdellovibrio</taxon>
    </lineage>
</organism>
<evidence type="ECO:0000256" key="4">
    <source>
        <dbReference type="ARBA" id="ARBA00022833"/>
    </source>
</evidence>
<reference evidence="6 7" key="1">
    <citation type="submission" date="2017-04" db="EMBL/GenBank/DDBJ databases">
        <title>Whole genome sequence of Bdellovibrio bacteriovorus strain SSB218315.</title>
        <authorList>
            <person name="Oyedara O."/>
            <person name="Rodriguez-Perez M.A."/>
        </authorList>
    </citation>
    <scope>NUCLEOTIDE SEQUENCE [LARGE SCALE GENOMIC DNA]</scope>
    <source>
        <strain evidence="6 7">SSB218315</strain>
    </source>
</reference>
<dbReference type="AlphaFoldDB" id="A0A1Z3N653"/>
<feature type="domain" description="Metallo-beta-lactamase" evidence="5">
    <location>
        <begin position="59"/>
        <end position="277"/>
    </location>
</feature>
<dbReference type="PANTHER" id="PTHR42978:SF6">
    <property type="entry name" value="QUORUM-QUENCHING LACTONASE YTNP-RELATED"/>
    <property type="match status" value="1"/>
</dbReference>
<dbReference type="SUPFAM" id="SSF56281">
    <property type="entry name" value="Metallo-hydrolase/oxidoreductase"/>
    <property type="match status" value="1"/>
</dbReference>
<dbReference type="EMBL" id="CP020946">
    <property type="protein sequence ID" value="ASD62929.1"/>
    <property type="molecule type" value="Genomic_DNA"/>
</dbReference>
<dbReference type="PANTHER" id="PTHR42978">
    <property type="entry name" value="QUORUM-QUENCHING LACTONASE YTNP-RELATED-RELATED"/>
    <property type="match status" value="1"/>
</dbReference>
<gene>
    <name evidence="6" type="ORF">B9G79_04775</name>
</gene>
<dbReference type="Gene3D" id="3.60.15.10">
    <property type="entry name" value="Ribonuclease Z/Hydroxyacylglutathione hydrolase-like"/>
    <property type="match status" value="1"/>
</dbReference>
<name>A0A1Z3N653_BDEBC</name>
<dbReference type="InterPro" id="IPR036866">
    <property type="entry name" value="RibonucZ/Hydroxyglut_hydro"/>
</dbReference>
<dbReference type="SMART" id="SM00849">
    <property type="entry name" value="Lactamase_B"/>
    <property type="match status" value="1"/>
</dbReference>
<keyword evidence="3 6" id="KW-0378">Hydrolase</keyword>
<dbReference type="InterPro" id="IPR051013">
    <property type="entry name" value="MBL_superfamily_lactonases"/>
</dbReference>
<comment type="similarity">
    <text evidence="1">Belongs to the metallo-beta-lactamase superfamily.</text>
</comment>
<evidence type="ECO:0000256" key="2">
    <source>
        <dbReference type="ARBA" id="ARBA00022723"/>
    </source>
</evidence>
<keyword evidence="2" id="KW-0479">Metal-binding</keyword>